<dbReference type="SMART" id="SM00530">
    <property type="entry name" value="HTH_XRE"/>
    <property type="match status" value="1"/>
</dbReference>
<dbReference type="GO" id="GO:0003677">
    <property type="term" value="F:DNA binding"/>
    <property type="evidence" value="ECO:0007669"/>
    <property type="project" value="UniProtKB-KW"/>
</dbReference>
<dbReference type="AlphaFoldDB" id="A0A809SC44"/>
<evidence type="ECO:0000313" key="3">
    <source>
        <dbReference type="EMBL" id="BBO99646.1"/>
    </source>
</evidence>
<dbReference type="Pfam" id="PF13560">
    <property type="entry name" value="HTH_31"/>
    <property type="match status" value="1"/>
</dbReference>
<dbReference type="KEGG" id="sniv:SFSGTM_03550"/>
<keyword evidence="1" id="KW-0238">DNA-binding</keyword>
<dbReference type="Gene3D" id="2.60.120.10">
    <property type="entry name" value="Jelly Rolls"/>
    <property type="match status" value="1"/>
</dbReference>
<keyword evidence="4" id="KW-1185">Reference proteome</keyword>
<dbReference type="GO" id="GO:0003700">
    <property type="term" value="F:DNA-binding transcription factor activity"/>
    <property type="evidence" value="ECO:0007669"/>
    <property type="project" value="TreeGrafter"/>
</dbReference>
<dbReference type="SUPFAM" id="SSF47413">
    <property type="entry name" value="lambda repressor-like DNA-binding domains"/>
    <property type="match status" value="1"/>
</dbReference>
<gene>
    <name evidence="3" type="ORF">SFSGTM_03550</name>
</gene>
<proteinExistence type="predicted"/>
<evidence type="ECO:0000313" key="4">
    <source>
        <dbReference type="Proteomes" id="UP000463939"/>
    </source>
</evidence>
<sequence>MDQEVGFRLRMVRLRRQLSQRALAKQAGVAHATISLIESGRTSPSVSALKRILAGIPMTLAEFFSDELPPVESNVFYRASELTEISGGDGISYRQIGSARAGHVLQILYERYEAGADTGLVMLRHEGEEGGIILSGQLEVTVGESTRVLSVGDAYYFNSRQPHRFRNVGAEVCTLVSSGSPPSF</sequence>
<dbReference type="PROSITE" id="PS50943">
    <property type="entry name" value="HTH_CROC1"/>
    <property type="match status" value="1"/>
</dbReference>
<feature type="domain" description="HTH cro/C1-type" evidence="2">
    <location>
        <begin position="9"/>
        <end position="63"/>
    </location>
</feature>
<dbReference type="CDD" id="cd02209">
    <property type="entry name" value="cupin_XRE_C"/>
    <property type="match status" value="1"/>
</dbReference>
<dbReference type="CDD" id="cd00093">
    <property type="entry name" value="HTH_XRE"/>
    <property type="match status" value="1"/>
</dbReference>
<dbReference type="InterPro" id="IPR050807">
    <property type="entry name" value="TransReg_Diox_bact_type"/>
</dbReference>
<dbReference type="InterPro" id="IPR013096">
    <property type="entry name" value="Cupin_2"/>
</dbReference>
<dbReference type="InterPro" id="IPR001387">
    <property type="entry name" value="Cro/C1-type_HTH"/>
</dbReference>
<dbReference type="Gene3D" id="1.10.260.40">
    <property type="entry name" value="lambda repressor-like DNA-binding domains"/>
    <property type="match status" value="1"/>
</dbReference>
<protein>
    <submittedName>
        <fullName evidence="3">Aldehyde dehydrogenase</fullName>
    </submittedName>
</protein>
<dbReference type="InterPro" id="IPR011051">
    <property type="entry name" value="RmlC_Cupin_sf"/>
</dbReference>
<dbReference type="RefSeq" id="WP_162083669.1">
    <property type="nucleotide sequence ID" value="NZ_AP021881.1"/>
</dbReference>
<name>A0A809SC44_9PROT</name>
<dbReference type="PANTHER" id="PTHR46797:SF11">
    <property type="entry name" value="HTH-TYPE TRANSCRIPTIONAL REGULATOR PUUR"/>
    <property type="match status" value="1"/>
</dbReference>
<dbReference type="Pfam" id="PF07883">
    <property type="entry name" value="Cupin_2"/>
    <property type="match status" value="1"/>
</dbReference>
<evidence type="ECO:0000256" key="1">
    <source>
        <dbReference type="ARBA" id="ARBA00023125"/>
    </source>
</evidence>
<dbReference type="PANTHER" id="PTHR46797">
    <property type="entry name" value="HTH-TYPE TRANSCRIPTIONAL REGULATOR"/>
    <property type="match status" value="1"/>
</dbReference>
<dbReference type="InterPro" id="IPR010982">
    <property type="entry name" value="Lambda_DNA-bd_dom_sf"/>
</dbReference>
<dbReference type="EMBL" id="AP021881">
    <property type="protein sequence ID" value="BBO99646.1"/>
    <property type="molecule type" value="Genomic_DNA"/>
</dbReference>
<reference evidence="4" key="1">
    <citation type="submission" date="2019-11" db="EMBL/GenBank/DDBJ databases">
        <title>Isolation and characterization of a novel species in the genus Sulfuriferula.</title>
        <authorList>
            <person name="Mochizuki J."/>
            <person name="Kojima H."/>
            <person name="Fukui M."/>
        </authorList>
    </citation>
    <scope>NUCLEOTIDE SEQUENCE [LARGE SCALE GENOMIC DNA]</scope>
    <source>
        <strain evidence="4">SGTM</strain>
    </source>
</reference>
<evidence type="ECO:0000259" key="2">
    <source>
        <dbReference type="PROSITE" id="PS50943"/>
    </source>
</evidence>
<dbReference type="GO" id="GO:0005829">
    <property type="term" value="C:cytosol"/>
    <property type="evidence" value="ECO:0007669"/>
    <property type="project" value="TreeGrafter"/>
</dbReference>
<organism evidence="3 4">
    <name type="scientific">Sulfuriferula nivalis</name>
    <dbReference type="NCBI Taxonomy" id="2675298"/>
    <lineage>
        <taxon>Bacteria</taxon>
        <taxon>Pseudomonadati</taxon>
        <taxon>Pseudomonadota</taxon>
        <taxon>Betaproteobacteria</taxon>
        <taxon>Nitrosomonadales</taxon>
        <taxon>Sulfuricellaceae</taxon>
        <taxon>Sulfuriferula</taxon>
    </lineage>
</organism>
<dbReference type="InterPro" id="IPR014710">
    <property type="entry name" value="RmlC-like_jellyroll"/>
</dbReference>
<dbReference type="Proteomes" id="UP000463939">
    <property type="component" value="Chromosome"/>
</dbReference>
<accession>A0A809SC44</accession>
<dbReference type="SUPFAM" id="SSF51182">
    <property type="entry name" value="RmlC-like cupins"/>
    <property type="match status" value="1"/>
</dbReference>